<dbReference type="AlphaFoldDB" id="A0A511B5W6"/>
<dbReference type="Proteomes" id="UP000321230">
    <property type="component" value="Unassembled WGS sequence"/>
</dbReference>
<dbReference type="RefSeq" id="WP_186819462.1">
    <property type="nucleotide sequence ID" value="NZ_BARC01000011.1"/>
</dbReference>
<protein>
    <submittedName>
        <fullName evidence="1">Uncharacterized protein</fullName>
    </submittedName>
</protein>
<dbReference type="EMBL" id="BJUZ01000001">
    <property type="protein sequence ID" value="GEK93197.1"/>
    <property type="molecule type" value="Genomic_DNA"/>
</dbReference>
<evidence type="ECO:0000313" key="1">
    <source>
        <dbReference type="EMBL" id="GEK93197.1"/>
    </source>
</evidence>
<comment type="caution">
    <text evidence="1">The sequence shown here is derived from an EMBL/GenBank/DDBJ whole genome shotgun (WGS) entry which is preliminary data.</text>
</comment>
<sequence length="57" mass="6706">MTRDLDQNMSAAIWVQHMAETLRELARENRDKRWGRALATDDVRMMRLQGRFIGGET</sequence>
<proteinExistence type="predicted"/>
<name>A0A511B5W6_9PROT</name>
<accession>A0A511B5W6</accession>
<reference evidence="1 2" key="1">
    <citation type="submission" date="2019-07" db="EMBL/GenBank/DDBJ databases">
        <title>Whole genome shotgun sequence of Gluconobacter wancherniae NBRC 103581.</title>
        <authorList>
            <person name="Hosoyama A."/>
            <person name="Uohara A."/>
            <person name="Ohji S."/>
            <person name="Ichikawa N."/>
        </authorList>
    </citation>
    <scope>NUCLEOTIDE SEQUENCE [LARGE SCALE GENOMIC DNA]</scope>
    <source>
        <strain evidence="1 2">NBRC 103581</strain>
    </source>
</reference>
<evidence type="ECO:0000313" key="2">
    <source>
        <dbReference type="Proteomes" id="UP000321230"/>
    </source>
</evidence>
<gene>
    <name evidence="1" type="ORF">GWA01_09670</name>
</gene>
<keyword evidence="2" id="KW-1185">Reference proteome</keyword>
<organism evidence="1 2">
    <name type="scientific">Gluconobacter wancherniae NBRC 103581</name>
    <dbReference type="NCBI Taxonomy" id="656744"/>
    <lineage>
        <taxon>Bacteria</taxon>
        <taxon>Pseudomonadati</taxon>
        <taxon>Pseudomonadota</taxon>
        <taxon>Alphaproteobacteria</taxon>
        <taxon>Acetobacterales</taxon>
        <taxon>Acetobacteraceae</taxon>
        <taxon>Gluconobacter</taxon>
    </lineage>
</organism>